<dbReference type="AlphaFoldDB" id="A0A0C3CK75"/>
<organism evidence="2 3">
    <name type="scientific">Oidiodendron maius (strain Zn)</name>
    <dbReference type="NCBI Taxonomy" id="913774"/>
    <lineage>
        <taxon>Eukaryota</taxon>
        <taxon>Fungi</taxon>
        <taxon>Dikarya</taxon>
        <taxon>Ascomycota</taxon>
        <taxon>Pezizomycotina</taxon>
        <taxon>Leotiomycetes</taxon>
        <taxon>Leotiomycetes incertae sedis</taxon>
        <taxon>Myxotrichaceae</taxon>
        <taxon>Oidiodendron</taxon>
    </lineage>
</organism>
<dbReference type="InParanoid" id="A0A0C3CK75"/>
<dbReference type="PANTHER" id="PTHR36826:SF1">
    <property type="entry name" value="PROTEIN ECM13"/>
    <property type="match status" value="1"/>
</dbReference>
<dbReference type="PANTHER" id="PTHR36826">
    <property type="entry name" value="PROTEIN ECM13"/>
    <property type="match status" value="1"/>
</dbReference>
<dbReference type="HOGENOM" id="CLU_1360788_0_0_1"/>
<dbReference type="InterPro" id="IPR037738">
    <property type="entry name" value="Ecm13-like"/>
</dbReference>
<dbReference type="OrthoDB" id="5431245at2759"/>
<gene>
    <name evidence="2" type="ORF">OIDMADRAFT_43274</name>
</gene>
<accession>A0A0C3CK75</accession>
<dbReference type="Proteomes" id="UP000054321">
    <property type="component" value="Unassembled WGS sequence"/>
</dbReference>
<evidence type="ECO:0000256" key="1">
    <source>
        <dbReference type="SAM" id="MobiDB-lite"/>
    </source>
</evidence>
<dbReference type="EMBL" id="KN832879">
    <property type="protein sequence ID" value="KIM99378.1"/>
    <property type="molecule type" value="Genomic_DNA"/>
</dbReference>
<reference evidence="2 3" key="1">
    <citation type="submission" date="2014-04" db="EMBL/GenBank/DDBJ databases">
        <authorList>
            <consortium name="DOE Joint Genome Institute"/>
            <person name="Kuo A."/>
            <person name="Martino E."/>
            <person name="Perotto S."/>
            <person name="Kohler A."/>
            <person name="Nagy L.G."/>
            <person name="Floudas D."/>
            <person name="Copeland A."/>
            <person name="Barry K.W."/>
            <person name="Cichocki N."/>
            <person name="Veneault-Fourrey C."/>
            <person name="LaButti K."/>
            <person name="Lindquist E.A."/>
            <person name="Lipzen A."/>
            <person name="Lundell T."/>
            <person name="Morin E."/>
            <person name="Murat C."/>
            <person name="Sun H."/>
            <person name="Tunlid A."/>
            <person name="Henrissat B."/>
            <person name="Grigoriev I.V."/>
            <person name="Hibbett D.S."/>
            <person name="Martin F."/>
            <person name="Nordberg H.P."/>
            <person name="Cantor M.N."/>
            <person name="Hua S.X."/>
        </authorList>
    </citation>
    <scope>NUCLEOTIDE SEQUENCE [LARGE SCALE GENOMIC DNA]</scope>
    <source>
        <strain evidence="2 3">Zn</strain>
    </source>
</reference>
<evidence type="ECO:0000313" key="3">
    <source>
        <dbReference type="Proteomes" id="UP000054321"/>
    </source>
</evidence>
<sequence length="201" mass="22626">MFAIQTYSLVHTARGKLSSEASSADHDLRRLVGHANFLDSLMLELAEVQQEHETWLNQFTSQASNPTKQRHIQWADAVVNDREEDRRAGSADFSDLSCSDNDHSSGEEVEEQNSFPCPTREHNKEKEFEDNGEEDYNDLALHRTQSHSPSPPDLECDLDDFSKKQQQQTATACYFTTSLTSSSMAAAEQHDGYSTTVILPQ</sequence>
<reference evidence="3" key="2">
    <citation type="submission" date="2015-01" db="EMBL/GenBank/DDBJ databases">
        <title>Evolutionary Origins and Diversification of the Mycorrhizal Mutualists.</title>
        <authorList>
            <consortium name="DOE Joint Genome Institute"/>
            <consortium name="Mycorrhizal Genomics Consortium"/>
            <person name="Kohler A."/>
            <person name="Kuo A."/>
            <person name="Nagy L.G."/>
            <person name="Floudas D."/>
            <person name="Copeland A."/>
            <person name="Barry K.W."/>
            <person name="Cichocki N."/>
            <person name="Veneault-Fourrey C."/>
            <person name="LaButti K."/>
            <person name="Lindquist E.A."/>
            <person name="Lipzen A."/>
            <person name="Lundell T."/>
            <person name="Morin E."/>
            <person name="Murat C."/>
            <person name="Riley R."/>
            <person name="Ohm R."/>
            <person name="Sun H."/>
            <person name="Tunlid A."/>
            <person name="Henrissat B."/>
            <person name="Grigoriev I.V."/>
            <person name="Hibbett D.S."/>
            <person name="Martin F."/>
        </authorList>
    </citation>
    <scope>NUCLEOTIDE SEQUENCE [LARGE SCALE GENOMIC DNA]</scope>
    <source>
        <strain evidence="3">Zn</strain>
    </source>
</reference>
<name>A0A0C3CK75_OIDMZ</name>
<proteinExistence type="predicted"/>
<feature type="region of interest" description="Disordered" evidence="1">
    <location>
        <begin position="81"/>
        <end position="132"/>
    </location>
</feature>
<keyword evidence="3" id="KW-1185">Reference proteome</keyword>
<dbReference type="STRING" id="913774.A0A0C3CK75"/>
<feature type="compositionally biased region" description="Basic and acidic residues" evidence="1">
    <location>
        <begin position="119"/>
        <end position="129"/>
    </location>
</feature>
<evidence type="ECO:0000313" key="2">
    <source>
        <dbReference type="EMBL" id="KIM99378.1"/>
    </source>
</evidence>
<protein>
    <submittedName>
        <fullName evidence="2">Uncharacterized protein</fullName>
    </submittedName>
</protein>